<proteinExistence type="predicted"/>
<dbReference type="Proteomes" id="UP000515211">
    <property type="component" value="Chromosome 7"/>
</dbReference>
<accession>A0A9C6WNC5</accession>
<dbReference type="GeneID" id="107458084"/>
<protein>
    <submittedName>
        <fullName evidence="2">Uncharacterized protein LOC107458084 isoform X2</fullName>
    </submittedName>
</protein>
<gene>
    <name evidence="2" type="primary">LOC107458084</name>
</gene>
<dbReference type="RefSeq" id="XP_052108153.1">
    <property type="nucleotide sequence ID" value="XM_052252193.1"/>
</dbReference>
<keyword evidence="1" id="KW-1185">Reference proteome</keyword>
<organism evidence="1 2">
    <name type="scientific">Arachis duranensis</name>
    <name type="common">Wild peanut</name>
    <dbReference type="NCBI Taxonomy" id="130453"/>
    <lineage>
        <taxon>Eukaryota</taxon>
        <taxon>Viridiplantae</taxon>
        <taxon>Streptophyta</taxon>
        <taxon>Embryophyta</taxon>
        <taxon>Tracheophyta</taxon>
        <taxon>Spermatophyta</taxon>
        <taxon>Magnoliopsida</taxon>
        <taxon>eudicotyledons</taxon>
        <taxon>Gunneridae</taxon>
        <taxon>Pentapetalae</taxon>
        <taxon>rosids</taxon>
        <taxon>fabids</taxon>
        <taxon>Fabales</taxon>
        <taxon>Fabaceae</taxon>
        <taxon>Papilionoideae</taxon>
        <taxon>50 kb inversion clade</taxon>
        <taxon>dalbergioids sensu lato</taxon>
        <taxon>Dalbergieae</taxon>
        <taxon>Pterocarpus clade</taxon>
        <taxon>Arachis</taxon>
    </lineage>
</organism>
<name>A0A9C6WNC5_ARADU</name>
<dbReference type="AlphaFoldDB" id="A0A9C6WNC5"/>
<reference evidence="1" key="1">
    <citation type="journal article" date="2016" name="Nat. Genet.">
        <title>The genome sequences of Arachis duranensis and Arachis ipaensis, the diploid ancestors of cultivated peanut.</title>
        <authorList>
            <person name="Bertioli D.J."/>
            <person name="Cannon S.B."/>
            <person name="Froenicke L."/>
            <person name="Huang G."/>
            <person name="Farmer A.D."/>
            <person name="Cannon E.K."/>
            <person name="Liu X."/>
            <person name="Gao D."/>
            <person name="Clevenger J."/>
            <person name="Dash S."/>
            <person name="Ren L."/>
            <person name="Moretzsohn M.C."/>
            <person name="Shirasawa K."/>
            <person name="Huang W."/>
            <person name="Vidigal B."/>
            <person name="Abernathy B."/>
            <person name="Chu Y."/>
            <person name="Niederhuth C.E."/>
            <person name="Umale P."/>
            <person name="Araujo A.C."/>
            <person name="Kozik A."/>
            <person name="Kim K.D."/>
            <person name="Burow M.D."/>
            <person name="Varshney R.K."/>
            <person name="Wang X."/>
            <person name="Zhang X."/>
            <person name="Barkley N."/>
            <person name="Guimaraes P.M."/>
            <person name="Isobe S."/>
            <person name="Guo B."/>
            <person name="Liao B."/>
            <person name="Stalker H.T."/>
            <person name="Schmitz R.J."/>
            <person name="Scheffler B.E."/>
            <person name="Leal-Bertioli S.C."/>
            <person name="Xun X."/>
            <person name="Jackson S.A."/>
            <person name="Michelmore R."/>
            <person name="Ozias-Akins P."/>
        </authorList>
    </citation>
    <scope>NUCLEOTIDE SEQUENCE [LARGE SCALE GENOMIC DNA]</scope>
    <source>
        <strain evidence="1">cv. V14167</strain>
    </source>
</reference>
<reference evidence="2" key="2">
    <citation type="submission" date="2025-08" db="UniProtKB">
        <authorList>
            <consortium name="RefSeq"/>
        </authorList>
    </citation>
    <scope>IDENTIFICATION</scope>
    <source>
        <tissue evidence="2">Whole plant</tissue>
    </source>
</reference>
<evidence type="ECO:0000313" key="2">
    <source>
        <dbReference type="RefSeq" id="XP_052108153.1"/>
    </source>
</evidence>
<sequence>MSRISSTMCRLVNERDREIEKQSWTLIGSWEELLWKVAELQEGWDALLEPTYNFTHQGRRRQSHRIHRVMYLTLMDHRVVECSIGLCCLYKEGHEDMM</sequence>
<evidence type="ECO:0000313" key="1">
    <source>
        <dbReference type="Proteomes" id="UP000515211"/>
    </source>
</evidence>